<dbReference type="AlphaFoldDB" id="A0A8S1IXU7"/>
<keyword evidence="1" id="KW-0472">Membrane</keyword>
<comment type="caution">
    <text evidence="2">The sequence shown here is derived from an EMBL/GenBank/DDBJ whole genome shotgun (WGS) entry which is preliminary data.</text>
</comment>
<organism evidence="2 3">
    <name type="scientific">Ostreobium quekettii</name>
    <dbReference type="NCBI Taxonomy" id="121088"/>
    <lineage>
        <taxon>Eukaryota</taxon>
        <taxon>Viridiplantae</taxon>
        <taxon>Chlorophyta</taxon>
        <taxon>core chlorophytes</taxon>
        <taxon>Ulvophyceae</taxon>
        <taxon>TCBD clade</taxon>
        <taxon>Bryopsidales</taxon>
        <taxon>Ostreobineae</taxon>
        <taxon>Ostreobiaceae</taxon>
        <taxon>Ostreobium</taxon>
    </lineage>
</organism>
<gene>
    <name evidence="2" type="ORF">OSTQU699_LOCUS5277</name>
</gene>
<proteinExistence type="predicted"/>
<keyword evidence="3" id="KW-1185">Reference proteome</keyword>
<keyword evidence="1" id="KW-0812">Transmembrane</keyword>
<sequence length="753" mass="83223">MDPLTPISTEALAHAAGAALETVFQGVRIRIACHCMFIKSRMHQDPKGQSFKTKRQPTCFGIQAVAPQRKSMSRYKRSGVLHWALMTVMISAGMVIGASQRTGTFDIHDVDAIENALANGYLTCIFLGTFIMSSETSTYLSSSFGDEFSSEDSFEEALYEALVNAPSIFQSDDFTGYAELPGHKAMWIDATRYYCRCLDPLCVQSRVLIKHGGDNQCLMAVEASNPSHVLSCGDFYRVADPARTALDGKLPELPIPSVFKGNPNAQGFLNGMSGYMLGGVAERGLRNFVRELHRQESHPLAEWITHEYQLRRLADDNSPVASARGIKRSHGIFRKLIANLGDAGSGSELWLYRNTRTDASIIATKGGNISFMEPSLTESAEVREALSSIANMSVEFSGIQALTIEVEDVLKCAEEGPGYLAADKRHVLYKLVKEVDASGSPMQCLEAGVSLETLPGTNGGVSVERSLGMAETALPAIDAALAVVSREAPTSSSPTEITLAFVVATSTIIFEQLSIGVTLVVSASFRLSTWLRRQPSWPGAIAACSGTRWPHTTALRKLSKPSSSTRIRMGKVFPAKLFLAVLIFVLPEVTVLGWTFLPLVLLIIKEHNVYWTHTFYDANILRIPQPLSGSTVVVNTPMRIITKQVSPNYLWVLAWGILVFAVAVVFHRRKLFRWCSVMRNFNADQVQRRDGRSIAEKEWFEPWLWGMWHLYCDDLTGNREDVLCDVSRVYAIKNKSAVQMVDFSPWDSAFKIC</sequence>
<evidence type="ECO:0000256" key="1">
    <source>
        <dbReference type="SAM" id="Phobius"/>
    </source>
</evidence>
<protein>
    <submittedName>
        <fullName evidence="2">Uncharacterized protein</fullName>
    </submittedName>
</protein>
<reference evidence="2" key="1">
    <citation type="submission" date="2020-12" db="EMBL/GenBank/DDBJ databases">
        <authorList>
            <person name="Iha C."/>
        </authorList>
    </citation>
    <scope>NUCLEOTIDE SEQUENCE</scope>
</reference>
<feature type="transmembrane region" description="Helical" evidence="1">
    <location>
        <begin position="79"/>
        <end position="98"/>
    </location>
</feature>
<evidence type="ECO:0000313" key="2">
    <source>
        <dbReference type="EMBL" id="CAD7699918.1"/>
    </source>
</evidence>
<evidence type="ECO:0000313" key="3">
    <source>
        <dbReference type="Proteomes" id="UP000708148"/>
    </source>
</evidence>
<feature type="transmembrane region" description="Helical" evidence="1">
    <location>
        <begin position="648"/>
        <end position="666"/>
    </location>
</feature>
<name>A0A8S1IXU7_9CHLO</name>
<accession>A0A8S1IXU7</accession>
<keyword evidence="1" id="KW-1133">Transmembrane helix</keyword>
<dbReference type="Proteomes" id="UP000708148">
    <property type="component" value="Unassembled WGS sequence"/>
</dbReference>
<feature type="transmembrane region" description="Helical" evidence="1">
    <location>
        <begin position="577"/>
        <end position="604"/>
    </location>
</feature>
<dbReference type="EMBL" id="CAJHUC010001135">
    <property type="protein sequence ID" value="CAD7699918.1"/>
    <property type="molecule type" value="Genomic_DNA"/>
</dbReference>